<name>A0A7V8FWW2_9BURK</name>
<dbReference type="GO" id="GO:0032259">
    <property type="term" value="P:methylation"/>
    <property type="evidence" value="ECO:0007669"/>
    <property type="project" value="UniProtKB-KW"/>
</dbReference>
<dbReference type="PANTHER" id="PTHR12049">
    <property type="entry name" value="PROTEIN ARGININE METHYLTRANSFERASE NDUFAF7, MITOCHONDRIAL"/>
    <property type="match status" value="1"/>
</dbReference>
<dbReference type="Proteomes" id="UP000462435">
    <property type="component" value="Unassembled WGS sequence"/>
</dbReference>
<proteinExistence type="predicted"/>
<dbReference type="PANTHER" id="PTHR12049:SF7">
    <property type="entry name" value="PROTEIN ARGININE METHYLTRANSFERASE NDUFAF7, MITOCHONDRIAL"/>
    <property type="match status" value="1"/>
</dbReference>
<accession>A0A7V8FWW2</accession>
<dbReference type="InterPro" id="IPR038375">
    <property type="entry name" value="NDUFAF7_sf"/>
</dbReference>
<sequence>MQLQLPEPGADAQSASHSLKTLIAGEIAAAGGWISFERYMELALYAPQYGYYSGGSAKLGKDGDFTTAPEISPLFGATLAHLATELINDSEQIANILLEFGAGTGKLALDILTELKSRGQLPEKYFIVEISAQLRARQQETLSGFAGLIEWLDALPASFSGVVVGNEVLDAMPVRLALKSGDQWLERGVALAADGALRFEDRAVADLPVAQIPDAAELPDGYLSELAPVAIGFMRTLARMIASGPGAVAILPDYGFPAAEYYLHDRSQGTLMCHYRHHAHGDPFYWPGLQDITAHVDFTAMAIAAVEEGAEVLAYTSQGAFLLNAGIGVLLLRTSPEESLQYLPQANAMQKLISPAEMGELFKILVIGKNAEWPQRMLRHDRTHRL</sequence>
<keyword evidence="1" id="KW-0489">Methyltransferase</keyword>
<dbReference type="SUPFAM" id="SSF53335">
    <property type="entry name" value="S-adenosyl-L-methionine-dependent methyltransferases"/>
    <property type="match status" value="1"/>
</dbReference>
<comment type="caution">
    <text evidence="3">The sequence shown here is derived from an EMBL/GenBank/DDBJ whole genome shotgun (WGS) entry which is preliminary data.</text>
</comment>
<keyword evidence="2" id="KW-0808">Transferase</keyword>
<dbReference type="AlphaFoldDB" id="A0A7V8FWW2"/>
<evidence type="ECO:0000256" key="1">
    <source>
        <dbReference type="ARBA" id="ARBA00022603"/>
    </source>
</evidence>
<reference evidence="4" key="1">
    <citation type="journal article" date="2020" name="MBio">
        <title>Horizontal gene transfer to a defensive symbiont with a reduced genome amongst a multipartite beetle microbiome.</title>
        <authorList>
            <person name="Waterworth S.C."/>
            <person name="Florez L.V."/>
            <person name="Rees E.R."/>
            <person name="Hertweck C."/>
            <person name="Kaltenpoth M."/>
            <person name="Kwan J.C."/>
        </authorList>
    </citation>
    <scope>NUCLEOTIDE SEQUENCE [LARGE SCALE GENOMIC DNA]</scope>
</reference>
<protein>
    <recommendedName>
        <fullName evidence="5">Class I SAM-dependent methyltransferase</fullName>
    </recommendedName>
</protein>
<evidence type="ECO:0008006" key="5">
    <source>
        <dbReference type="Google" id="ProtNLM"/>
    </source>
</evidence>
<gene>
    <name evidence="3" type="ORF">GAK35_02084</name>
</gene>
<evidence type="ECO:0000256" key="2">
    <source>
        <dbReference type="ARBA" id="ARBA00022679"/>
    </source>
</evidence>
<dbReference type="Gene3D" id="3.40.50.12710">
    <property type="match status" value="1"/>
</dbReference>
<dbReference type="EMBL" id="WNDX01000055">
    <property type="protein sequence ID" value="KAF1043707.1"/>
    <property type="molecule type" value="Genomic_DNA"/>
</dbReference>
<dbReference type="GO" id="GO:0035243">
    <property type="term" value="F:protein-arginine omega-N symmetric methyltransferase activity"/>
    <property type="evidence" value="ECO:0007669"/>
    <property type="project" value="TreeGrafter"/>
</dbReference>
<evidence type="ECO:0000313" key="4">
    <source>
        <dbReference type="Proteomes" id="UP000462435"/>
    </source>
</evidence>
<dbReference type="InterPro" id="IPR003788">
    <property type="entry name" value="NDUFAF7"/>
</dbReference>
<organism evidence="3 4">
    <name type="scientific">Herbaspirillum frisingense</name>
    <dbReference type="NCBI Taxonomy" id="92645"/>
    <lineage>
        <taxon>Bacteria</taxon>
        <taxon>Pseudomonadati</taxon>
        <taxon>Pseudomonadota</taxon>
        <taxon>Betaproteobacteria</taxon>
        <taxon>Burkholderiales</taxon>
        <taxon>Oxalobacteraceae</taxon>
        <taxon>Herbaspirillum</taxon>
    </lineage>
</organism>
<dbReference type="InterPro" id="IPR029063">
    <property type="entry name" value="SAM-dependent_MTases_sf"/>
</dbReference>
<evidence type="ECO:0000313" key="3">
    <source>
        <dbReference type="EMBL" id="KAF1043707.1"/>
    </source>
</evidence>
<dbReference type="Pfam" id="PF02636">
    <property type="entry name" value="Methyltransf_28"/>
    <property type="match status" value="1"/>
</dbReference>